<name>A0A2P8C5X3_9BACT</name>
<comment type="similarity">
    <text evidence="2">Belongs to the Cob(I)alamin adenosyltransferase family.</text>
</comment>
<evidence type="ECO:0000256" key="8">
    <source>
        <dbReference type="ARBA" id="ARBA00048555"/>
    </source>
</evidence>
<dbReference type="Proteomes" id="UP000396862">
    <property type="component" value="Unassembled WGS sequence"/>
</dbReference>
<reference evidence="11 12" key="1">
    <citation type="submission" date="2018-03" db="EMBL/GenBank/DDBJ databases">
        <title>Genomic Encyclopedia of Archaeal and Bacterial Type Strains, Phase II (KMG-II): from individual species to whole genera.</title>
        <authorList>
            <person name="Goeker M."/>
        </authorList>
    </citation>
    <scope>NUCLEOTIDE SEQUENCE [LARGE SCALE GENOMIC DNA]</scope>
    <source>
        <strain evidence="11 12">DSM 27267</strain>
    </source>
</reference>
<evidence type="ECO:0000256" key="9">
    <source>
        <dbReference type="ARBA" id="ARBA00048692"/>
    </source>
</evidence>
<dbReference type="Proteomes" id="UP000240621">
    <property type="component" value="Unassembled WGS sequence"/>
</dbReference>
<evidence type="ECO:0000256" key="7">
    <source>
        <dbReference type="ARBA" id="ARBA00033354"/>
    </source>
</evidence>
<dbReference type="Gene3D" id="3.40.50.300">
    <property type="entry name" value="P-loop containing nucleotide triphosphate hydrolases"/>
    <property type="match status" value="1"/>
</dbReference>
<dbReference type="GO" id="GO:0005524">
    <property type="term" value="F:ATP binding"/>
    <property type="evidence" value="ECO:0007669"/>
    <property type="project" value="InterPro"/>
</dbReference>
<dbReference type="PANTHER" id="PTHR46638:SF1">
    <property type="entry name" value="CORRINOID ADENOSYLTRANSFERASE"/>
    <property type="match status" value="1"/>
</dbReference>
<dbReference type="EMBL" id="BLAU01000001">
    <property type="protein sequence ID" value="GET23071.1"/>
    <property type="molecule type" value="Genomic_DNA"/>
</dbReference>
<dbReference type="PIRSF" id="PIRSF015617">
    <property type="entry name" value="Adensltrnsf_CobA"/>
    <property type="match status" value="1"/>
</dbReference>
<comment type="pathway">
    <text evidence="1">Cofactor biosynthesis; adenosylcobalamin biosynthesis; adenosylcobalamin from cob(II)yrinate a,c-diamide: step 2/7.</text>
</comment>
<protein>
    <recommendedName>
        <fullName evidence="3">corrinoid adenosyltransferase</fullName>
        <ecNumber evidence="3">2.5.1.17</ecNumber>
    </recommendedName>
    <alternativeName>
        <fullName evidence="5">Cob(II)alamin adenosyltransferase</fullName>
    </alternativeName>
    <alternativeName>
        <fullName evidence="7">Cob(II)yrinic acid a,c-diamide adenosyltransferase</fullName>
    </alternativeName>
    <alternativeName>
        <fullName evidence="6">Cobinamide/cobalamin adenosyltransferase</fullName>
    </alternativeName>
</protein>
<reference evidence="10 13" key="2">
    <citation type="submission" date="2019-10" db="EMBL/GenBank/DDBJ databases">
        <title>Prolixibacter strains distinguished by the presence of nitrate reductase genes were adept at nitrate-dependent anaerobic corrosion of metallic iron and carbon steel.</title>
        <authorList>
            <person name="Iino T."/>
            <person name="Shono N."/>
            <person name="Ito K."/>
            <person name="Nakamura R."/>
            <person name="Sueoka K."/>
            <person name="Harayama S."/>
            <person name="Ohkuma M."/>
        </authorList>
    </citation>
    <scope>NUCLEOTIDE SEQUENCE [LARGE SCALE GENOMIC DNA]</scope>
    <source>
        <strain evidence="10 13">MIC1-1</strain>
    </source>
</reference>
<keyword evidence="13" id="KW-1185">Reference proteome</keyword>
<comment type="catalytic activity">
    <reaction evidence="9">
        <text>2 cob(II)alamin + reduced [electron-transfer flavoprotein] + 2 ATP = 2 adenosylcob(III)alamin + 2 triphosphate + oxidized [electron-transfer flavoprotein] + 3 H(+)</text>
        <dbReference type="Rhea" id="RHEA:28671"/>
        <dbReference type="Rhea" id="RHEA-COMP:10685"/>
        <dbReference type="Rhea" id="RHEA-COMP:10686"/>
        <dbReference type="ChEBI" id="CHEBI:15378"/>
        <dbReference type="ChEBI" id="CHEBI:16304"/>
        <dbReference type="ChEBI" id="CHEBI:18036"/>
        <dbReference type="ChEBI" id="CHEBI:18408"/>
        <dbReference type="ChEBI" id="CHEBI:30616"/>
        <dbReference type="ChEBI" id="CHEBI:57692"/>
        <dbReference type="ChEBI" id="CHEBI:58307"/>
        <dbReference type="EC" id="2.5.1.17"/>
    </reaction>
</comment>
<dbReference type="AlphaFoldDB" id="A0A2P8C5X3"/>
<evidence type="ECO:0000256" key="1">
    <source>
        <dbReference type="ARBA" id="ARBA00005121"/>
    </source>
</evidence>
<comment type="catalytic activity">
    <reaction evidence="8">
        <text>2 cob(II)yrinate a,c diamide + reduced [electron-transfer flavoprotein] + 2 ATP = 2 adenosylcob(III)yrinate a,c-diamide + 2 triphosphate + oxidized [electron-transfer flavoprotein] + 3 H(+)</text>
        <dbReference type="Rhea" id="RHEA:11528"/>
        <dbReference type="Rhea" id="RHEA-COMP:10685"/>
        <dbReference type="Rhea" id="RHEA-COMP:10686"/>
        <dbReference type="ChEBI" id="CHEBI:15378"/>
        <dbReference type="ChEBI" id="CHEBI:18036"/>
        <dbReference type="ChEBI" id="CHEBI:30616"/>
        <dbReference type="ChEBI" id="CHEBI:57692"/>
        <dbReference type="ChEBI" id="CHEBI:58307"/>
        <dbReference type="ChEBI" id="CHEBI:58503"/>
        <dbReference type="ChEBI" id="CHEBI:58537"/>
        <dbReference type="EC" id="2.5.1.17"/>
    </reaction>
</comment>
<evidence type="ECO:0000256" key="4">
    <source>
        <dbReference type="ARBA" id="ARBA00024929"/>
    </source>
</evidence>
<proteinExistence type="inferred from homology"/>
<dbReference type="CDD" id="cd00561">
    <property type="entry name" value="CobA_ACA"/>
    <property type="match status" value="1"/>
</dbReference>
<sequence>MRGYVQVYTGNGKGKTTAALGLALRAVGGGKKVFFAQFVKGCTYSEHEPIARFFPEIILRQYGLKCFIVEEASQEDIDAARNGLEEVTVVLSSGDYDVVVLDEACIAVHFNLFSSEELIRAVQSREKHTEVIVTGRYATPDLIEIADLVTEMKEVKHYYTQGLIGRRGIEF</sequence>
<evidence type="ECO:0000313" key="13">
    <source>
        <dbReference type="Proteomes" id="UP000396862"/>
    </source>
</evidence>
<comment type="function">
    <text evidence="4">Required for both de novo synthesis of the corrin ring for the assimilation of exogenous corrinoids. Participates in the adenosylation of a variety of incomplete and complete corrinoids.</text>
</comment>
<evidence type="ECO:0000313" key="11">
    <source>
        <dbReference type="EMBL" id="PSK80362.1"/>
    </source>
</evidence>
<evidence type="ECO:0000256" key="6">
    <source>
        <dbReference type="ARBA" id="ARBA00033334"/>
    </source>
</evidence>
<dbReference type="OrthoDB" id="9810309at2"/>
<dbReference type="InterPro" id="IPR003724">
    <property type="entry name" value="CblAdoTrfase_CobA"/>
</dbReference>
<dbReference type="EC" id="2.5.1.17" evidence="3"/>
<dbReference type="RefSeq" id="WP_106543859.1">
    <property type="nucleotide sequence ID" value="NZ_BLAU01000001.1"/>
</dbReference>
<gene>
    <name evidence="10" type="primary">btuR</name>
    <name evidence="11" type="ORF">CLV93_1176</name>
    <name evidence="10" type="ORF">JCM18694_33170</name>
</gene>
<keyword evidence="11" id="KW-0808">Transferase</keyword>
<organism evidence="11 12">
    <name type="scientific">Prolixibacter denitrificans</name>
    <dbReference type="NCBI Taxonomy" id="1541063"/>
    <lineage>
        <taxon>Bacteria</taxon>
        <taxon>Pseudomonadati</taxon>
        <taxon>Bacteroidota</taxon>
        <taxon>Bacteroidia</taxon>
        <taxon>Marinilabiliales</taxon>
        <taxon>Prolixibacteraceae</taxon>
        <taxon>Prolixibacter</taxon>
    </lineage>
</organism>
<comment type="caution">
    <text evidence="11">The sequence shown here is derived from an EMBL/GenBank/DDBJ whole genome shotgun (WGS) entry which is preliminary data.</text>
</comment>
<dbReference type="EMBL" id="PYGC01000017">
    <property type="protein sequence ID" value="PSK80362.1"/>
    <property type="molecule type" value="Genomic_DNA"/>
</dbReference>
<dbReference type="InterPro" id="IPR027417">
    <property type="entry name" value="P-loop_NTPase"/>
</dbReference>
<evidence type="ECO:0000256" key="5">
    <source>
        <dbReference type="ARBA" id="ARBA00031529"/>
    </source>
</evidence>
<dbReference type="GO" id="GO:0009236">
    <property type="term" value="P:cobalamin biosynthetic process"/>
    <property type="evidence" value="ECO:0007669"/>
    <property type="project" value="InterPro"/>
</dbReference>
<dbReference type="Pfam" id="PF02572">
    <property type="entry name" value="CobA_CobO_BtuR"/>
    <property type="match status" value="1"/>
</dbReference>
<evidence type="ECO:0000313" key="10">
    <source>
        <dbReference type="EMBL" id="GET23071.1"/>
    </source>
</evidence>
<dbReference type="GO" id="GO:0008817">
    <property type="term" value="F:corrinoid adenosyltransferase activity"/>
    <property type="evidence" value="ECO:0007669"/>
    <property type="project" value="UniProtKB-EC"/>
</dbReference>
<accession>A0A2P8C5X3</accession>
<evidence type="ECO:0000313" key="12">
    <source>
        <dbReference type="Proteomes" id="UP000240621"/>
    </source>
</evidence>
<evidence type="ECO:0000256" key="3">
    <source>
        <dbReference type="ARBA" id="ARBA00012454"/>
    </source>
</evidence>
<dbReference type="NCBIfam" id="NF004637">
    <property type="entry name" value="PRK05986.1"/>
    <property type="match status" value="1"/>
</dbReference>
<dbReference type="PANTHER" id="PTHR46638">
    <property type="entry name" value="CORRINOID ADENOSYLTRANSFERASE"/>
    <property type="match status" value="1"/>
</dbReference>
<evidence type="ECO:0000256" key="2">
    <source>
        <dbReference type="ARBA" id="ARBA00007487"/>
    </source>
</evidence>
<dbReference type="SUPFAM" id="SSF52540">
    <property type="entry name" value="P-loop containing nucleoside triphosphate hydrolases"/>
    <property type="match status" value="1"/>
</dbReference>